<keyword evidence="4 7" id="KW-0479">Metal-binding</keyword>
<feature type="domain" description="Alpha-D-phosphohexomutase C-terminal" evidence="8">
    <location>
        <begin position="516"/>
        <end position="556"/>
    </location>
</feature>
<dbReference type="EMBL" id="JAHLFU010000214">
    <property type="protein sequence ID" value="MBU3854175.1"/>
    <property type="molecule type" value="Genomic_DNA"/>
</dbReference>
<dbReference type="InterPro" id="IPR005843">
    <property type="entry name" value="A-D-PHexomutase_C"/>
</dbReference>
<dbReference type="Proteomes" id="UP000823865">
    <property type="component" value="Unassembled WGS sequence"/>
</dbReference>
<evidence type="ECO:0000256" key="3">
    <source>
        <dbReference type="ARBA" id="ARBA00022553"/>
    </source>
</evidence>
<protein>
    <submittedName>
        <fullName evidence="12">Phospho-sugar mutase</fullName>
    </submittedName>
</protein>
<comment type="similarity">
    <text evidence="2 7">Belongs to the phosphohexose mutase family.</text>
</comment>
<keyword evidence="5 7" id="KW-0460">Magnesium</keyword>
<dbReference type="PROSITE" id="PS00710">
    <property type="entry name" value="PGM_PMM"/>
    <property type="match status" value="1"/>
</dbReference>
<evidence type="ECO:0000256" key="2">
    <source>
        <dbReference type="ARBA" id="ARBA00010231"/>
    </source>
</evidence>
<dbReference type="InterPro" id="IPR016055">
    <property type="entry name" value="A-D-PHexomutase_a/b/a-I/II/III"/>
</dbReference>
<dbReference type="InterPro" id="IPR005844">
    <property type="entry name" value="A-D-PHexomutase_a/b/a-I"/>
</dbReference>
<keyword evidence="6" id="KW-0413">Isomerase</keyword>
<accession>A0A9E2L970</accession>
<feature type="domain" description="Alpha-D-phosphohexomutase alpha/beta/alpha" evidence="11">
    <location>
        <begin position="332"/>
        <end position="454"/>
    </location>
</feature>
<evidence type="ECO:0000256" key="4">
    <source>
        <dbReference type="ARBA" id="ARBA00022723"/>
    </source>
</evidence>
<dbReference type="Gene3D" id="3.30.310.50">
    <property type="entry name" value="Alpha-D-phosphohexomutase, C-terminal domain"/>
    <property type="match status" value="1"/>
</dbReference>
<sequence>MDNELIKSCEAKAQTWLASSVYDAETQAEVQKMLDSEDKTELIEAFYKNLEFGTGGLRGIMGVGTNRMNIYTVGAATQGLSNYLNKAFKDKEQISVVVGHDCRNNSRLFAEVSANIFAANGIKVYLFDDMRPTPETSFAIRHLGCQSGIILTASHNPKEYNGYKAYWDDGAQVLAPHDKGIIDEVNQVKAEDIKGLSKTLDANNPLIEIIGKEIDDIYLQKIHTICIDPEVIARQKDLKIVYTPIHGTGMMLIPQSLKLWGFENVHTVPEQMIKDGNFPTVVSPNPENAEALTMAINLAKSIDADIVMASDPDADRVGMACKNSDGEWVLINGNQTCMIFLYYIIKNRIATGKMKGNEFIVKTIVTTELIKAIADKNHVEMLDCYTGFKWIAREIRLREGEKQYIGGGEESYGFLAQDFVRDKDAVSACSLLAEICAWAKDQGKTLFDVLMDIYLEYGYTLNHTINVVKPGKSGADEIKAMMQNFRENGPKELAGSKVILTKDYQTLKATDAEGHVTDINQPEPSNVLQWYTEDGSKVSVRPSGTEPKIKFYMEIAEKMGCAKCYEKATAAAMEKVEAIKNDLNL</sequence>
<evidence type="ECO:0000256" key="7">
    <source>
        <dbReference type="RuleBase" id="RU004326"/>
    </source>
</evidence>
<evidence type="ECO:0000259" key="9">
    <source>
        <dbReference type="Pfam" id="PF02878"/>
    </source>
</evidence>
<dbReference type="InterPro" id="IPR036900">
    <property type="entry name" value="A-D-PHexomutase_C_sf"/>
</dbReference>
<organism evidence="12 13">
    <name type="scientific">Candidatus Paraprevotella stercoravium</name>
    <dbReference type="NCBI Taxonomy" id="2838725"/>
    <lineage>
        <taxon>Bacteria</taxon>
        <taxon>Pseudomonadati</taxon>
        <taxon>Bacteroidota</taxon>
        <taxon>Bacteroidia</taxon>
        <taxon>Bacteroidales</taxon>
        <taxon>Prevotellaceae</taxon>
        <taxon>Paraprevotella</taxon>
    </lineage>
</organism>
<comment type="caution">
    <text evidence="12">The sequence shown here is derived from an EMBL/GenBank/DDBJ whole genome shotgun (WGS) entry which is preliminary data.</text>
</comment>
<dbReference type="InterPro" id="IPR005846">
    <property type="entry name" value="A-D-PHexomutase_a/b/a-III"/>
</dbReference>
<reference evidence="12" key="1">
    <citation type="journal article" date="2021" name="PeerJ">
        <title>Extensive microbial diversity within the chicken gut microbiome revealed by metagenomics and culture.</title>
        <authorList>
            <person name="Gilroy R."/>
            <person name="Ravi A."/>
            <person name="Getino M."/>
            <person name="Pursley I."/>
            <person name="Horton D.L."/>
            <person name="Alikhan N.F."/>
            <person name="Baker D."/>
            <person name="Gharbi K."/>
            <person name="Hall N."/>
            <person name="Watson M."/>
            <person name="Adriaenssens E.M."/>
            <person name="Foster-Nyarko E."/>
            <person name="Jarju S."/>
            <person name="Secka A."/>
            <person name="Antonio M."/>
            <person name="Oren A."/>
            <person name="Chaudhuri R.R."/>
            <person name="La Ragione R."/>
            <person name="Hildebrand F."/>
            <person name="Pallen M.J."/>
        </authorList>
    </citation>
    <scope>NUCLEOTIDE SEQUENCE</scope>
    <source>
        <strain evidence="12">G3-2149</strain>
    </source>
</reference>
<evidence type="ECO:0000256" key="5">
    <source>
        <dbReference type="ARBA" id="ARBA00022842"/>
    </source>
</evidence>
<evidence type="ECO:0000256" key="6">
    <source>
        <dbReference type="ARBA" id="ARBA00023235"/>
    </source>
</evidence>
<dbReference type="AlphaFoldDB" id="A0A9E2L970"/>
<dbReference type="Pfam" id="PF02878">
    <property type="entry name" value="PGM_PMM_I"/>
    <property type="match status" value="1"/>
</dbReference>
<feature type="domain" description="Alpha-D-phosphohexomutase alpha/beta/alpha" evidence="10">
    <location>
        <begin position="218"/>
        <end position="322"/>
    </location>
</feature>
<dbReference type="Gene3D" id="3.40.120.10">
    <property type="entry name" value="Alpha-D-Glucose-1,6-Bisphosphate, subunit A, domain 3"/>
    <property type="match status" value="3"/>
</dbReference>
<dbReference type="InterPro" id="IPR016066">
    <property type="entry name" value="A-D-PHexomutase_CS"/>
</dbReference>
<dbReference type="GO" id="GO:0000287">
    <property type="term" value="F:magnesium ion binding"/>
    <property type="evidence" value="ECO:0007669"/>
    <property type="project" value="InterPro"/>
</dbReference>
<dbReference type="GO" id="GO:0008973">
    <property type="term" value="F:phosphopentomutase activity"/>
    <property type="evidence" value="ECO:0007669"/>
    <property type="project" value="TreeGrafter"/>
</dbReference>
<evidence type="ECO:0000313" key="13">
    <source>
        <dbReference type="Proteomes" id="UP000823865"/>
    </source>
</evidence>
<dbReference type="InterPro" id="IPR005841">
    <property type="entry name" value="Alpha-D-phosphohexomutase_SF"/>
</dbReference>
<evidence type="ECO:0000313" key="12">
    <source>
        <dbReference type="EMBL" id="MBU3854175.1"/>
    </source>
</evidence>
<proteinExistence type="inferred from homology"/>
<dbReference type="PANTHER" id="PTHR45745">
    <property type="entry name" value="PHOSPHOMANNOMUTASE 45A"/>
    <property type="match status" value="1"/>
</dbReference>
<dbReference type="Pfam" id="PF00408">
    <property type="entry name" value="PGM_PMM_IV"/>
    <property type="match status" value="1"/>
</dbReference>
<feature type="domain" description="Alpha-D-phosphohexomutase alpha/beta/alpha" evidence="9">
    <location>
        <begin position="51"/>
        <end position="189"/>
    </location>
</feature>
<gene>
    <name evidence="12" type="ORF">H9789_10260</name>
</gene>
<reference evidence="12" key="2">
    <citation type="submission" date="2021-04" db="EMBL/GenBank/DDBJ databases">
        <authorList>
            <person name="Gilroy R."/>
        </authorList>
    </citation>
    <scope>NUCLEOTIDE SEQUENCE</scope>
    <source>
        <strain evidence="12">G3-2149</strain>
    </source>
</reference>
<dbReference type="Pfam" id="PF02879">
    <property type="entry name" value="PGM_PMM_II"/>
    <property type="match status" value="1"/>
</dbReference>
<dbReference type="CDD" id="cd05799">
    <property type="entry name" value="PGM2"/>
    <property type="match status" value="1"/>
</dbReference>
<evidence type="ECO:0000259" key="10">
    <source>
        <dbReference type="Pfam" id="PF02879"/>
    </source>
</evidence>
<dbReference type="GO" id="GO:0006166">
    <property type="term" value="P:purine ribonucleoside salvage"/>
    <property type="evidence" value="ECO:0007669"/>
    <property type="project" value="TreeGrafter"/>
</dbReference>
<comment type="cofactor">
    <cofactor evidence="1">
        <name>Mg(2+)</name>
        <dbReference type="ChEBI" id="CHEBI:18420"/>
    </cofactor>
</comment>
<dbReference type="PRINTS" id="PR00509">
    <property type="entry name" value="PGMPMM"/>
</dbReference>
<evidence type="ECO:0000259" key="8">
    <source>
        <dbReference type="Pfam" id="PF00408"/>
    </source>
</evidence>
<dbReference type="InterPro" id="IPR005845">
    <property type="entry name" value="A-D-PHexomutase_a/b/a-II"/>
</dbReference>
<name>A0A9E2L970_9BACT</name>
<dbReference type="PANTHER" id="PTHR45745:SF1">
    <property type="entry name" value="PHOSPHOGLUCOMUTASE 2B-RELATED"/>
    <property type="match status" value="1"/>
</dbReference>
<evidence type="ECO:0000259" key="11">
    <source>
        <dbReference type="Pfam" id="PF02880"/>
    </source>
</evidence>
<dbReference type="Pfam" id="PF02880">
    <property type="entry name" value="PGM_PMM_III"/>
    <property type="match status" value="1"/>
</dbReference>
<dbReference type="SUPFAM" id="SSF55957">
    <property type="entry name" value="Phosphoglucomutase, C-terminal domain"/>
    <property type="match status" value="1"/>
</dbReference>
<dbReference type="SUPFAM" id="SSF53738">
    <property type="entry name" value="Phosphoglucomutase, first 3 domains"/>
    <property type="match status" value="3"/>
</dbReference>
<keyword evidence="3" id="KW-0597">Phosphoprotein</keyword>
<dbReference type="GO" id="GO:0005975">
    <property type="term" value="P:carbohydrate metabolic process"/>
    <property type="evidence" value="ECO:0007669"/>
    <property type="project" value="InterPro"/>
</dbReference>
<evidence type="ECO:0000256" key="1">
    <source>
        <dbReference type="ARBA" id="ARBA00001946"/>
    </source>
</evidence>